<keyword evidence="5" id="KW-0949">S-adenosyl-L-methionine</keyword>
<dbReference type="InterPro" id="IPR050903">
    <property type="entry name" value="Bact_Chemotaxis_MeTrfase"/>
</dbReference>
<evidence type="ECO:0000259" key="8">
    <source>
        <dbReference type="PROSITE" id="PS50123"/>
    </source>
</evidence>
<dbReference type="Gene3D" id="3.40.50.2300">
    <property type="match status" value="1"/>
</dbReference>
<keyword evidence="3 9" id="KW-0489">Methyltransferase</keyword>
<accession>A0A2X2VLP2</accession>
<dbReference type="EC" id="2.1.1.80" evidence="2"/>
<dbReference type="GO" id="GO:0008983">
    <property type="term" value="F:protein-glutamate O-methyltransferase activity"/>
    <property type="evidence" value="ECO:0007669"/>
    <property type="project" value="UniProtKB-EC"/>
</dbReference>
<evidence type="ECO:0000256" key="2">
    <source>
        <dbReference type="ARBA" id="ARBA00012534"/>
    </source>
</evidence>
<feature type="domain" description="Response regulatory" evidence="7">
    <location>
        <begin position="293"/>
        <end position="358"/>
    </location>
</feature>
<dbReference type="GO" id="GO:0000160">
    <property type="term" value="P:phosphorelay signal transduction system"/>
    <property type="evidence" value="ECO:0007669"/>
    <property type="project" value="InterPro"/>
</dbReference>
<dbReference type="PROSITE" id="PS50110">
    <property type="entry name" value="RESPONSE_REGULATORY"/>
    <property type="match status" value="1"/>
</dbReference>
<dbReference type="NCBIfam" id="NF007902">
    <property type="entry name" value="PRK10611.1"/>
    <property type="match status" value="1"/>
</dbReference>
<gene>
    <name evidence="9" type="primary">cheR</name>
    <name evidence="9" type="ORF">NCTC10786_03284</name>
</gene>
<dbReference type="SUPFAM" id="SSF52172">
    <property type="entry name" value="CheY-like"/>
    <property type="match status" value="1"/>
</dbReference>
<reference evidence="9 10" key="1">
    <citation type="submission" date="2018-06" db="EMBL/GenBank/DDBJ databases">
        <authorList>
            <consortium name="Pathogen Informatics"/>
            <person name="Doyle S."/>
        </authorList>
    </citation>
    <scope>NUCLEOTIDE SEQUENCE [LARGE SCALE GENOMIC DNA]</scope>
    <source>
        <strain evidence="9 10">NCTC10786</strain>
    </source>
</reference>
<dbReference type="InterPro" id="IPR001789">
    <property type="entry name" value="Sig_transdc_resp-reg_receiver"/>
</dbReference>
<feature type="modified residue" description="4-aspartylphosphate" evidence="6">
    <location>
        <position position="344"/>
    </location>
</feature>
<evidence type="ECO:0000256" key="3">
    <source>
        <dbReference type="ARBA" id="ARBA00022603"/>
    </source>
</evidence>
<dbReference type="Gene3D" id="3.40.50.150">
    <property type="entry name" value="Vaccinia Virus protein VP39"/>
    <property type="match status" value="1"/>
</dbReference>
<dbReference type="AlphaFoldDB" id="A0A2X2VLP2"/>
<keyword evidence="6" id="KW-0597">Phosphoprotein</keyword>
<dbReference type="Pfam" id="PF01739">
    <property type="entry name" value="CheR"/>
    <property type="match status" value="1"/>
</dbReference>
<sequence length="358" mass="41003">MTSSLPTGQTSLLLQMTQRLALSDAHFRRICQLIYQRAGIVLADHKRDMVYNRLVRRLRTLGLDDFGRYLSMLEANQNSAEWQAFINSLTTNLTAFFREAHHFPVLADHARRRNGEYRVWSAAASTGEEPYSIAITLADALGMAPGRWKVFASDIDTEVLEKARSGIYRQDELKTLSPQQLQRYFMRGTGPHEGLVRVRQELANYVEFSTLNLLDKQYNVPGPFDAIFCRNVMIYFDKTTQQDILRRFVPLLKPDGLLFAGHSENFSNLVRDFSLRGQTVYALSKDKAWSKIRVLSVDDSALMRQIMTEIINSHSDMEMVATAPDPLVARDLIKKYNPDVLTLDVEMPRMDGLDFLRN</sequence>
<dbReference type="GO" id="GO:0032259">
    <property type="term" value="P:methylation"/>
    <property type="evidence" value="ECO:0007669"/>
    <property type="project" value="UniProtKB-KW"/>
</dbReference>
<organism evidence="9 10">
    <name type="scientific">Citrobacter koseri</name>
    <name type="common">Citrobacter diversus</name>
    <dbReference type="NCBI Taxonomy" id="545"/>
    <lineage>
        <taxon>Bacteria</taxon>
        <taxon>Pseudomonadati</taxon>
        <taxon>Pseudomonadota</taxon>
        <taxon>Gammaproteobacteria</taxon>
        <taxon>Enterobacterales</taxon>
        <taxon>Enterobacteriaceae</taxon>
        <taxon>Citrobacter</taxon>
    </lineage>
</organism>
<dbReference type="Proteomes" id="UP000251584">
    <property type="component" value="Unassembled WGS sequence"/>
</dbReference>
<evidence type="ECO:0000256" key="1">
    <source>
        <dbReference type="ARBA" id="ARBA00001541"/>
    </source>
</evidence>
<dbReference type="InterPro" id="IPR036804">
    <property type="entry name" value="CheR_N_sf"/>
</dbReference>
<dbReference type="InterPro" id="IPR022642">
    <property type="entry name" value="CheR_C"/>
</dbReference>
<evidence type="ECO:0000313" key="9">
    <source>
        <dbReference type="EMBL" id="SQB29568.1"/>
    </source>
</evidence>
<dbReference type="InterPro" id="IPR000780">
    <property type="entry name" value="CheR_MeTrfase"/>
</dbReference>
<evidence type="ECO:0000259" key="7">
    <source>
        <dbReference type="PROSITE" id="PS50110"/>
    </source>
</evidence>
<dbReference type="CDD" id="cd17541">
    <property type="entry name" value="REC_CheB-like"/>
    <property type="match status" value="1"/>
</dbReference>
<evidence type="ECO:0000313" key="10">
    <source>
        <dbReference type="Proteomes" id="UP000251584"/>
    </source>
</evidence>
<proteinExistence type="predicted"/>
<dbReference type="EMBL" id="UAVY01000004">
    <property type="protein sequence ID" value="SQB29568.1"/>
    <property type="molecule type" value="Genomic_DNA"/>
</dbReference>
<dbReference type="Pfam" id="PF03705">
    <property type="entry name" value="CheR_N"/>
    <property type="match status" value="1"/>
</dbReference>
<dbReference type="SUPFAM" id="SSF47757">
    <property type="entry name" value="Chemotaxis receptor methyltransferase CheR, N-terminal domain"/>
    <property type="match status" value="1"/>
</dbReference>
<name>A0A2X2VLP2_CITKO</name>
<evidence type="ECO:0000256" key="4">
    <source>
        <dbReference type="ARBA" id="ARBA00022679"/>
    </source>
</evidence>
<dbReference type="InterPro" id="IPR011006">
    <property type="entry name" value="CheY-like_superfamily"/>
</dbReference>
<evidence type="ECO:0000256" key="6">
    <source>
        <dbReference type="PROSITE-ProRule" id="PRU00169"/>
    </source>
</evidence>
<evidence type="ECO:0000256" key="5">
    <source>
        <dbReference type="ARBA" id="ARBA00022691"/>
    </source>
</evidence>
<dbReference type="SMART" id="SM00138">
    <property type="entry name" value="MeTrc"/>
    <property type="match status" value="1"/>
</dbReference>
<protein>
    <recommendedName>
        <fullName evidence="2">protein-glutamate O-methyltransferase</fullName>
        <ecNumber evidence="2">2.1.1.80</ecNumber>
    </recommendedName>
</protein>
<dbReference type="SUPFAM" id="SSF53335">
    <property type="entry name" value="S-adenosyl-L-methionine-dependent methyltransferases"/>
    <property type="match status" value="1"/>
</dbReference>
<keyword evidence="4 9" id="KW-0808">Transferase</keyword>
<dbReference type="Gene3D" id="1.10.155.10">
    <property type="entry name" value="Chemotaxis receptor methyltransferase CheR, N-terminal domain"/>
    <property type="match status" value="1"/>
</dbReference>
<comment type="catalytic activity">
    <reaction evidence="1">
        <text>L-glutamyl-[protein] + S-adenosyl-L-methionine = [protein]-L-glutamate 5-O-methyl ester + S-adenosyl-L-homocysteine</text>
        <dbReference type="Rhea" id="RHEA:24452"/>
        <dbReference type="Rhea" id="RHEA-COMP:10208"/>
        <dbReference type="Rhea" id="RHEA-COMP:10311"/>
        <dbReference type="ChEBI" id="CHEBI:29973"/>
        <dbReference type="ChEBI" id="CHEBI:57856"/>
        <dbReference type="ChEBI" id="CHEBI:59789"/>
        <dbReference type="ChEBI" id="CHEBI:82795"/>
        <dbReference type="EC" id="2.1.1.80"/>
    </reaction>
</comment>
<dbReference type="CDD" id="cd02440">
    <property type="entry name" value="AdoMet_MTases"/>
    <property type="match status" value="1"/>
</dbReference>
<dbReference type="PANTHER" id="PTHR24422:SF19">
    <property type="entry name" value="CHEMOTAXIS PROTEIN METHYLTRANSFERASE"/>
    <property type="match status" value="1"/>
</dbReference>
<dbReference type="PROSITE" id="PS50123">
    <property type="entry name" value="CHER"/>
    <property type="match status" value="1"/>
</dbReference>
<dbReference type="PANTHER" id="PTHR24422">
    <property type="entry name" value="CHEMOTAXIS PROTEIN METHYLTRANSFERASE"/>
    <property type="match status" value="1"/>
</dbReference>
<feature type="domain" description="CheR-type methyltransferase" evidence="8">
    <location>
        <begin position="15"/>
        <end position="286"/>
    </location>
</feature>
<dbReference type="InterPro" id="IPR029063">
    <property type="entry name" value="SAM-dependent_MTases_sf"/>
</dbReference>
<dbReference type="PRINTS" id="PR00996">
    <property type="entry name" value="CHERMTFRASE"/>
</dbReference>
<dbReference type="InterPro" id="IPR022641">
    <property type="entry name" value="CheR_N"/>
</dbReference>
<dbReference type="Pfam" id="PF00072">
    <property type="entry name" value="Response_reg"/>
    <property type="match status" value="1"/>
</dbReference>